<reference evidence="1 2" key="1">
    <citation type="journal article" date="2008" name="Science">
        <title>The Physcomitrella genome reveals evolutionary insights into the conquest of land by plants.</title>
        <authorList>
            <person name="Rensing S."/>
            <person name="Lang D."/>
            <person name="Zimmer A."/>
            <person name="Terry A."/>
            <person name="Salamov A."/>
            <person name="Shapiro H."/>
            <person name="Nishiyama T."/>
            <person name="Perroud P.-F."/>
            <person name="Lindquist E."/>
            <person name="Kamisugi Y."/>
            <person name="Tanahashi T."/>
            <person name="Sakakibara K."/>
            <person name="Fujita T."/>
            <person name="Oishi K."/>
            <person name="Shin-I T."/>
            <person name="Kuroki Y."/>
            <person name="Toyoda A."/>
            <person name="Suzuki Y."/>
            <person name="Hashimoto A."/>
            <person name="Yamaguchi K."/>
            <person name="Sugano A."/>
            <person name="Kohara Y."/>
            <person name="Fujiyama A."/>
            <person name="Anterola A."/>
            <person name="Aoki S."/>
            <person name="Ashton N."/>
            <person name="Barbazuk W.B."/>
            <person name="Barker E."/>
            <person name="Bennetzen J."/>
            <person name="Bezanilla M."/>
            <person name="Blankenship R."/>
            <person name="Cho S.H."/>
            <person name="Dutcher S."/>
            <person name="Estelle M."/>
            <person name="Fawcett J.A."/>
            <person name="Gundlach H."/>
            <person name="Hanada K."/>
            <person name="Heyl A."/>
            <person name="Hicks K.A."/>
            <person name="Hugh J."/>
            <person name="Lohr M."/>
            <person name="Mayer K."/>
            <person name="Melkozernov A."/>
            <person name="Murata T."/>
            <person name="Nelson D."/>
            <person name="Pils B."/>
            <person name="Prigge M."/>
            <person name="Reiss B."/>
            <person name="Renner T."/>
            <person name="Rombauts S."/>
            <person name="Rushton P."/>
            <person name="Sanderfoot A."/>
            <person name="Schween G."/>
            <person name="Shiu S.-H."/>
            <person name="Stueber K."/>
            <person name="Theodoulou F.L."/>
            <person name="Tu H."/>
            <person name="Van de Peer Y."/>
            <person name="Verrier P.J."/>
            <person name="Waters E."/>
            <person name="Wood A."/>
            <person name="Yang L."/>
            <person name="Cove D."/>
            <person name="Cuming A."/>
            <person name="Hasebe M."/>
            <person name="Lucas S."/>
            <person name="Mishler D.B."/>
            <person name="Reski R."/>
            <person name="Grigoriev I."/>
            <person name="Quatrano R.S."/>
            <person name="Boore J.L."/>
        </authorList>
    </citation>
    <scope>NUCLEOTIDE SEQUENCE [LARGE SCALE GENOMIC DNA]</scope>
    <source>
        <strain evidence="1 2">cv. Gransden 2004</strain>
    </source>
</reference>
<evidence type="ECO:0000313" key="2">
    <source>
        <dbReference type="Proteomes" id="UP000006727"/>
    </source>
</evidence>
<reference evidence="1" key="3">
    <citation type="submission" date="2020-12" db="UniProtKB">
        <authorList>
            <consortium name="EnsemblPlants"/>
        </authorList>
    </citation>
    <scope>IDENTIFICATION</scope>
</reference>
<accession>A0A7I3Z0A6</accession>
<evidence type="ECO:0000313" key="1">
    <source>
        <dbReference type="EnsemblPlants" id="PAC:32913297.CDS.1"/>
    </source>
</evidence>
<sequence length="81" mass="8929">MATKATTSLAIHRWDGGEAFKAVAPISISMEGVSHCCSNYLAVHPWMEGMSDRHCHHHCTHSWANKREGRIGFLTSLCCGC</sequence>
<dbReference type="EnsemblPlants" id="Pp3c9_15490V3.4">
    <property type="protein sequence ID" value="PAC:32913297.CDS.1"/>
    <property type="gene ID" value="Pp3c9_15490"/>
</dbReference>
<dbReference type="AlphaFoldDB" id="A0A7I3Z0A6"/>
<organism evidence="1 2">
    <name type="scientific">Physcomitrium patens</name>
    <name type="common">Spreading-leaved earth moss</name>
    <name type="synonym">Physcomitrella patens</name>
    <dbReference type="NCBI Taxonomy" id="3218"/>
    <lineage>
        <taxon>Eukaryota</taxon>
        <taxon>Viridiplantae</taxon>
        <taxon>Streptophyta</taxon>
        <taxon>Embryophyta</taxon>
        <taxon>Bryophyta</taxon>
        <taxon>Bryophytina</taxon>
        <taxon>Bryopsida</taxon>
        <taxon>Funariidae</taxon>
        <taxon>Funariales</taxon>
        <taxon>Funariaceae</taxon>
        <taxon>Physcomitrium</taxon>
    </lineage>
</organism>
<dbReference type="EMBL" id="ABEU02000009">
    <property type="status" value="NOT_ANNOTATED_CDS"/>
    <property type="molecule type" value="Genomic_DNA"/>
</dbReference>
<dbReference type="Proteomes" id="UP000006727">
    <property type="component" value="Chromosome 9"/>
</dbReference>
<proteinExistence type="predicted"/>
<keyword evidence="2" id="KW-1185">Reference proteome</keyword>
<protein>
    <submittedName>
        <fullName evidence="1">Uncharacterized protein</fullName>
    </submittedName>
</protein>
<name>A0A7I3Z0A6_PHYPA</name>
<dbReference type="Gramene" id="Pp3c9_15490V3.4">
    <property type="protein sequence ID" value="PAC:32913297.CDS.1"/>
    <property type="gene ID" value="Pp3c9_15490"/>
</dbReference>
<reference evidence="1 2" key="2">
    <citation type="journal article" date="2018" name="Plant J.">
        <title>The Physcomitrella patens chromosome-scale assembly reveals moss genome structure and evolution.</title>
        <authorList>
            <person name="Lang D."/>
            <person name="Ullrich K.K."/>
            <person name="Murat F."/>
            <person name="Fuchs J."/>
            <person name="Jenkins J."/>
            <person name="Haas F.B."/>
            <person name="Piednoel M."/>
            <person name="Gundlach H."/>
            <person name="Van Bel M."/>
            <person name="Meyberg R."/>
            <person name="Vives C."/>
            <person name="Morata J."/>
            <person name="Symeonidi A."/>
            <person name="Hiss M."/>
            <person name="Muchero W."/>
            <person name="Kamisugi Y."/>
            <person name="Saleh O."/>
            <person name="Blanc G."/>
            <person name="Decker E.L."/>
            <person name="van Gessel N."/>
            <person name="Grimwood J."/>
            <person name="Hayes R.D."/>
            <person name="Graham S.W."/>
            <person name="Gunter L.E."/>
            <person name="McDaniel S.F."/>
            <person name="Hoernstein S.N.W."/>
            <person name="Larsson A."/>
            <person name="Li F.W."/>
            <person name="Perroud P.F."/>
            <person name="Phillips J."/>
            <person name="Ranjan P."/>
            <person name="Rokshar D.S."/>
            <person name="Rothfels C.J."/>
            <person name="Schneider L."/>
            <person name="Shu S."/>
            <person name="Stevenson D.W."/>
            <person name="Thummler F."/>
            <person name="Tillich M."/>
            <person name="Villarreal Aguilar J.C."/>
            <person name="Widiez T."/>
            <person name="Wong G.K."/>
            <person name="Wymore A."/>
            <person name="Zhang Y."/>
            <person name="Zimmer A.D."/>
            <person name="Quatrano R.S."/>
            <person name="Mayer K.F.X."/>
            <person name="Goodstein D."/>
            <person name="Casacuberta J.M."/>
            <person name="Vandepoele K."/>
            <person name="Reski R."/>
            <person name="Cuming A.C."/>
            <person name="Tuskan G.A."/>
            <person name="Maumus F."/>
            <person name="Salse J."/>
            <person name="Schmutz J."/>
            <person name="Rensing S.A."/>
        </authorList>
    </citation>
    <scope>NUCLEOTIDE SEQUENCE [LARGE SCALE GENOMIC DNA]</scope>
    <source>
        <strain evidence="1 2">cv. Gransden 2004</strain>
    </source>
</reference>